<dbReference type="GO" id="GO:0016853">
    <property type="term" value="F:isomerase activity"/>
    <property type="evidence" value="ECO:0007669"/>
    <property type="project" value="UniProtKB-KW"/>
</dbReference>
<evidence type="ECO:0000256" key="1">
    <source>
        <dbReference type="ARBA" id="ARBA00023284"/>
    </source>
</evidence>
<dbReference type="InterPro" id="IPR036249">
    <property type="entry name" value="Thioredoxin-like_sf"/>
</dbReference>
<dbReference type="GO" id="GO:0015036">
    <property type="term" value="F:disulfide oxidoreductase activity"/>
    <property type="evidence" value="ECO:0007669"/>
    <property type="project" value="UniProtKB-ARBA"/>
</dbReference>
<dbReference type="PROSITE" id="PS00194">
    <property type="entry name" value="THIOREDOXIN_1"/>
    <property type="match status" value="1"/>
</dbReference>
<proteinExistence type="predicted"/>
<dbReference type="RefSeq" id="WP_020913498.1">
    <property type="nucleotide sequence ID" value="NC_011566.1"/>
</dbReference>
<keyword evidence="1" id="KW-0676">Redox-active center</keyword>
<dbReference type="PROSITE" id="PS51352">
    <property type="entry name" value="THIOREDOXIN_2"/>
    <property type="match status" value="1"/>
</dbReference>
<gene>
    <name evidence="3" type="ordered locus">swp_3452</name>
</gene>
<evidence type="ECO:0000313" key="4">
    <source>
        <dbReference type="Proteomes" id="UP000000753"/>
    </source>
</evidence>
<keyword evidence="4" id="KW-1185">Reference proteome</keyword>
<evidence type="ECO:0000259" key="2">
    <source>
        <dbReference type="PROSITE" id="PS51352"/>
    </source>
</evidence>
<dbReference type="Pfam" id="PF00578">
    <property type="entry name" value="AhpC-TSA"/>
    <property type="match status" value="1"/>
</dbReference>
<dbReference type="InterPro" id="IPR050553">
    <property type="entry name" value="Thioredoxin_ResA/DsbE_sf"/>
</dbReference>
<dbReference type="CDD" id="cd02966">
    <property type="entry name" value="TlpA_like_family"/>
    <property type="match status" value="1"/>
</dbReference>
<dbReference type="InterPro" id="IPR000866">
    <property type="entry name" value="AhpC/TSA"/>
</dbReference>
<feature type="domain" description="Thioredoxin" evidence="2">
    <location>
        <begin position="39"/>
        <end position="178"/>
    </location>
</feature>
<name>B8CRZ3_SHEPW</name>
<dbReference type="eggNOG" id="COG0526">
    <property type="taxonomic scope" value="Bacteria"/>
</dbReference>
<dbReference type="PANTHER" id="PTHR42852">
    <property type="entry name" value="THIOL:DISULFIDE INTERCHANGE PROTEIN DSBE"/>
    <property type="match status" value="1"/>
</dbReference>
<reference evidence="3 4" key="1">
    <citation type="journal article" date="2008" name="PLoS ONE">
        <title>Environmental adaptation: genomic analysis of the piezotolerant and psychrotolerant deep-sea iron reducing bacterium Shewanella piezotolerans WP3.</title>
        <authorList>
            <person name="Wang F."/>
            <person name="Wang J."/>
            <person name="Jian H."/>
            <person name="Zhang B."/>
            <person name="Li S."/>
            <person name="Wang F."/>
            <person name="Zeng X."/>
            <person name="Gao L."/>
            <person name="Bartlett D.H."/>
            <person name="Yu J."/>
            <person name="Hu S."/>
            <person name="Xiao X."/>
        </authorList>
    </citation>
    <scope>NUCLEOTIDE SEQUENCE [LARGE SCALE GENOMIC DNA]</scope>
    <source>
        <strain evidence="4">WP3 / JCM 13877</strain>
    </source>
</reference>
<dbReference type="InterPro" id="IPR013766">
    <property type="entry name" value="Thioredoxin_domain"/>
</dbReference>
<protein>
    <submittedName>
        <fullName evidence="3">Thiol-disulfide isomerase and thioredoxin, putative</fullName>
    </submittedName>
</protein>
<dbReference type="OrthoDB" id="9799347at2"/>
<sequence length="179" mass="19738">MYLTVNNLLHRSRLIEVSHLFFAALVLAIAVFSAALQAAESKPLAADFSLKDSRGQIHALADYKGKPLIIHFWATWCPYCKKLQPGLEKIRLDNQASDLQVLAISFNEDEGAKPAETLLARGIHIPTLIDGDSVAAAYGVKGTPTTFYINRLGEVVWKTNISDPNDRKLVDAAEYIMAK</sequence>
<keyword evidence="3" id="KW-0413">Isomerase</keyword>
<dbReference type="Gene3D" id="3.40.30.10">
    <property type="entry name" value="Glutaredoxin"/>
    <property type="match status" value="1"/>
</dbReference>
<dbReference type="AlphaFoldDB" id="B8CRZ3"/>
<dbReference type="EMBL" id="CP000472">
    <property type="protein sequence ID" value="ACJ30151.1"/>
    <property type="molecule type" value="Genomic_DNA"/>
</dbReference>
<dbReference type="HOGENOM" id="CLU_042529_11_2_6"/>
<dbReference type="InterPro" id="IPR017937">
    <property type="entry name" value="Thioredoxin_CS"/>
</dbReference>
<dbReference type="PANTHER" id="PTHR42852:SF13">
    <property type="entry name" value="PROTEIN DIPZ"/>
    <property type="match status" value="1"/>
</dbReference>
<dbReference type="STRING" id="225849.swp_3452"/>
<organism evidence="3 4">
    <name type="scientific">Shewanella piezotolerans (strain WP3 / JCM 13877)</name>
    <dbReference type="NCBI Taxonomy" id="225849"/>
    <lineage>
        <taxon>Bacteria</taxon>
        <taxon>Pseudomonadati</taxon>
        <taxon>Pseudomonadota</taxon>
        <taxon>Gammaproteobacteria</taxon>
        <taxon>Alteromonadales</taxon>
        <taxon>Shewanellaceae</taxon>
        <taxon>Shewanella</taxon>
    </lineage>
</organism>
<dbReference type="Proteomes" id="UP000000753">
    <property type="component" value="Chromosome"/>
</dbReference>
<evidence type="ECO:0000313" key="3">
    <source>
        <dbReference type="EMBL" id="ACJ30151.1"/>
    </source>
</evidence>
<dbReference type="KEGG" id="swp:swp_3452"/>
<dbReference type="SUPFAM" id="SSF52833">
    <property type="entry name" value="Thioredoxin-like"/>
    <property type="match status" value="1"/>
</dbReference>
<dbReference type="GO" id="GO:0016209">
    <property type="term" value="F:antioxidant activity"/>
    <property type="evidence" value="ECO:0007669"/>
    <property type="project" value="InterPro"/>
</dbReference>
<accession>B8CRZ3</accession>